<keyword evidence="2" id="KW-1185">Reference proteome</keyword>
<dbReference type="EMBL" id="CP015363">
    <property type="protein sequence ID" value="ARD84664.1"/>
    <property type="molecule type" value="Genomic_DNA"/>
</dbReference>
<accession>A0A1V0N3H6</accession>
<evidence type="ECO:0000313" key="1">
    <source>
        <dbReference type="EMBL" id="ARD84664.1"/>
    </source>
</evidence>
<gene>
    <name evidence="1" type="ORF">FAD_0760</name>
</gene>
<organism evidence="1 2">
    <name type="scientific">Ferroplasma acidiphilum</name>
    <dbReference type="NCBI Taxonomy" id="74969"/>
    <lineage>
        <taxon>Archaea</taxon>
        <taxon>Methanobacteriati</taxon>
        <taxon>Thermoplasmatota</taxon>
        <taxon>Thermoplasmata</taxon>
        <taxon>Thermoplasmatales</taxon>
        <taxon>Ferroplasmaceae</taxon>
        <taxon>Ferroplasma</taxon>
    </lineage>
</organism>
<proteinExistence type="predicted"/>
<dbReference type="AlphaFoldDB" id="A0A1V0N3H6"/>
<dbReference type="KEGG" id="fai:FAD_0760"/>
<dbReference type="Proteomes" id="UP000192050">
    <property type="component" value="Chromosome"/>
</dbReference>
<sequence>MAWYEVINGSADSVYNKKLYSIMGQKFGLFYFNKENRIHIFLNTNTRYSFIKQSVELDPIDAMPVMNHYFVSESRKEKDYYDTGVEFTNIRDVIEKLADGQGMMFWFLYYNQKPDKDQYVLQEDKYLVKIIFMQRNDKYMKKKPDEDLNNVILGKIQDCIRADINWKEIKGKKYSLYSGNFRKPLLVGNKKILYTYKAKIEDFLELDYSMKEPKLAAPQQTAQEFIDFQRDESPTGMILDTKTEAINAIASGEKTTLITGPAGDGKIGLAAKIMSGAEKTGREIAILNTGKFDPFKSIINGNSSFSIKRFDISQEYYDQRIVDSAADAAALASKLWAAIVTGTESLRNPLIVINSANDIVPLSPGGVPAYENELWGSFFKYYDAGSNGMGIIFLKDGNQDALRLYTDYILKASNESEGNGFEIIKN</sequence>
<protein>
    <submittedName>
        <fullName evidence="1">Uncharacterized protein</fullName>
    </submittedName>
</protein>
<reference evidence="1 2" key="1">
    <citation type="submission" date="2011-10" db="EMBL/GenBank/DDBJ databases">
        <title>Metabolic and evolutionary patterns in the extreme acidophile Ferroplasma acidiphilum.</title>
        <authorList>
            <person name="Golyshina O.V."/>
            <person name="Kozyavkin S.A."/>
            <person name="Tatusov R.L."/>
            <person name="Slesarev A.I."/>
            <person name="Golyshin P.N."/>
        </authorList>
    </citation>
    <scope>NUCLEOTIDE SEQUENCE [LARGE SCALE GENOMIC DNA]</scope>
    <source>
        <strain evidence="2">Y</strain>
    </source>
</reference>
<name>A0A1V0N3H6_9ARCH</name>
<dbReference type="RefSeq" id="WP_081141930.1">
    <property type="nucleotide sequence ID" value="NZ_CP015363.1"/>
</dbReference>
<dbReference type="GeneID" id="84217380"/>
<evidence type="ECO:0000313" key="2">
    <source>
        <dbReference type="Proteomes" id="UP000192050"/>
    </source>
</evidence>